<dbReference type="Pfam" id="PF00348">
    <property type="entry name" value="polyprenyl_synt"/>
    <property type="match status" value="1"/>
</dbReference>
<evidence type="ECO:0000256" key="2">
    <source>
        <dbReference type="ARBA" id="ARBA00006706"/>
    </source>
</evidence>
<organism evidence="8 9">
    <name type="scientific">Cerasicoccus arenae</name>
    <dbReference type="NCBI Taxonomy" id="424488"/>
    <lineage>
        <taxon>Bacteria</taxon>
        <taxon>Pseudomonadati</taxon>
        <taxon>Verrucomicrobiota</taxon>
        <taxon>Opitutia</taxon>
        <taxon>Puniceicoccales</taxon>
        <taxon>Cerasicoccaceae</taxon>
        <taxon>Cerasicoccus</taxon>
    </lineage>
</organism>
<evidence type="ECO:0000256" key="4">
    <source>
        <dbReference type="ARBA" id="ARBA00022723"/>
    </source>
</evidence>
<comment type="cofactor">
    <cofactor evidence="1">
        <name>Mg(2+)</name>
        <dbReference type="ChEBI" id="CHEBI:18420"/>
    </cofactor>
</comment>
<keyword evidence="3 7" id="KW-0808">Transferase</keyword>
<sequence length="322" mass="35596">MSKNALAYLFNACHILPVLTLKIKPTIITLMDFKATIKDYRDRVEQALNDLTPPAATRPAVLHEAMRYSLQAGGKRLRPCLILAAYELFPSDNDPLPACVAMECLHTYSLIHDDLPCMDDSDLRRGNPTCHKQFDDETALLAGDALLTYALWILADKYRYDPALAVDLVHDLGDAAGSEKLIGGQMEDLLGERDEPTAERLEFIHLNKTGALMTTSLTMGYRLTGASAENVAIMREAGRHLGLAFQIIDDILDATSDAETMGKPVGADEENNKMTYPSLYGLEASRAKAKEHTDEAIKGFEQLGGNNTVLIELARYMEQRVH</sequence>
<name>A0A8J3GE54_9BACT</name>
<dbReference type="SUPFAM" id="SSF48576">
    <property type="entry name" value="Terpenoid synthases"/>
    <property type="match status" value="1"/>
</dbReference>
<evidence type="ECO:0000256" key="3">
    <source>
        <dbReference type="ARBA" id="ARBA00022679"/>
    </source>
</evidence>
<dbReference type="InterPro" id="IPR008949">
    <property type="entry name" value="Isoprenoid_synthase_dom_sf"/>
</dbReference>
<keyword evidence="9" id="KW-1185">Reference proteome</keyword>
<comment type="caution">
    <text evidence="8">The sequence shown here is derived from an EMBL/GenBank/DDBJ whole genome shotgun (WGS) entry which is preliminary data.</text>
</comment>
<dbReference type="AlphaFoldDB" id="A0A8J3GE54"/>
<reference evidence="8" key="1">
    <citation type="journal article" date="2014" name="Int. J. Syst. Evol. Microbiol.">
        <title>Complete genome sequence of Corynebacterium casei LMG S-19264T (=DSM 44701T), isolated from a smear-ripened cheese.</title>
        <authorList>
            <consortium name="US DOE Joint Genome Institute (JGI-PGF)"/>
            <person name="Walter F."/>
            <person name="Albersmeier A."/>
            <person name="Kalinowski J."/>
            <person name="Ruckert C."/>
        </authorList>
    </citation>
    <scope>NUCLEOTIDE SEQUENCE</scope>
    <source>
        <strain evidence="8">KCTC 12870</strain>
    </source>
</reference>
<accession>A0A8J3GE54</accession>
<evidence type="ECO:0000313" key="8">
    <source>
        <dbReference type="EMBL" id="GHC00936.1"/>
    </source>
</evidence>
<gene>
    <name evidence="8" type="ORF">GCM10007047_16620</name>
</gene>
<evidence type="ECO:0000256" key="1">
    <source>
        <dbReference type="ARBA" id="ARBA00001946"/>
    </source>
</evidence>
<reference evidence="8" key="2">
    <citation type="submission" date="2020-09" db="EMBL/GenBank/DDBJ databases">
        <authorList>
            <person name="Sun Q."/>
            <person name="Kim S."/>
        </authorList>
    </citation>
    <scope>NUCLEOTIDE SEQUENCE</scope>
    <source>
        <strain evidence="8">KCTC 12870</strain>
    </source>
</reference>
<dbReference type="InterPro" id="IPR000092">
    <property type="entry name" value="Polyprenyl_synt"/>
</dbReference>
<evidence type="ECO:0000256" key="5">
    <source>
        <dbReference type="ARBA" id="ARBA00022842"/>
    </source>
</evidence>
<dbReference type="GO" id="GO:0005737">
    <property type="term" value="C:cytoplasm"/>
    <property type="evidence" value="ECO:0007669"/>
    <property type="project" value="UniProtKB-ARBA"/>
</dbReference>
<dbReference type="NCBIfam" id="NF045485">
    <property type="entry name" value="FPPsyn"/>
    <property type="match status" value="1"/>
</dbReference>
<dbReference type="PANTHER" id="PTHR43281:SF1">
    <property type="entry name" value="FARNESYL DIPHOSPHATE SYNTHASE"/>
    <property type="match status" value="1"/>
</dbReference>
<dbReference type="PROSITE" id="PS00444">
    <property type="entry name" value="POLYPRENYL_SYNTHASE_2"/>
    <property type="match status" value="1"/>
</dbReference>
<dbReference type="CDD" id="cd00685">
    <property type="entry name" value="Trans_IPPS_HT"/>
    <property type="match status" value="1"/>
</dbReference>
<protein>
    <submittedName>
        <fullName evidence="8">Farnesyl-diphosphate synthase</fullName>
    </submittedName>
</protein>
<evidence type="ECO:0000256" key="6">
    <source>
        <dbReference type="ARBA" id="ARBA00023229"/>
    </source>
</evidence>
<evidence type="ECO:0000256" key="7">
    <source>
        <dbReference type="RuleBase" id="RU004466"/>
    </source>
</evidence>
<dbReference type="SFLD" id="SFLDG01017">
    <property type="entry name" value="Polyprenyl_Transferase_Like"/>
    <property type="match status" value="1"/>
</dbReference>
<keyword evidence="6" id="KW-0414">Isoprene biosynthesis</keyword>
<dbReference type="GO" id="GO:0004659">
    <property type="term" value="F:prenyltransferase activity"/>
    <property type="evidence" value="ECO:0007669"/>
    <property type="project" value="InterPro"/>
</dbReference>
<dbReference type="EMBL" id="BMXG01000009">
    <property type="protein sequence ID" value="GHC00936.1"/>
    <property type="molecule type" value="Genomic_DNA"/>
</dbReference>
<dbReference type="PANTHER" id="PTHR43281">
    <property type="entry name" value="FARNESYL DIPHOSPHATE SYNTHASE"/>
    <property type="match status" value="1"/>
</dbReference>
<keyword evidence="5" id="KW-0460">Magnesium</keyword>
<keyword evidence="4" id="KW-0479">Metal-binding</keyword>
<dbReference type="InterPro" id="IPR033749">
    <property type="entry name" value="Polyprenyl_synt_CS"/>
</dbReference>
<evidence type="ECO:0000313" key="9">
    <source>
        <dbReference type="Proteomes" id="UP000642829"/>
    </source>
</evidence>
<dbReference type="InterPro" id="IPR053378">
    <property type="entry name" value="Prenyl_diphosphate_synthase"/>
</dbReference>
<dbReference type="FunFam" id="1.10.600.10:FF:000001">
    <property type="entry name" value="Geranylgeranyl diphosphate synthase"/>
    <property type="match status" value="1"/>
</dbReference>
<dbReference type="GO" id="GO:0046872">
    <property type="term" value="F:metal ion binding"/>
    <property type="evidence" value="ECO:0007669"/>
    <property type="project" value="UniProtKB-KW"/>
</dbReference>
<proteinExistence type="inferred from homology"/>
<dbReference type="GO" id="GO:0016114">
    <property type="term" value="P:terpenoid biosynthetic process"/>
    <property type="evidence" value="ECO:0007669"/>
    <property type="project" value="UniProtKB-ARBA"/>
</dbReference>
<dbReference type="PROSITE" id="PS00723">
    <property type="entry name" value="POLYPRENYL_SYNTHASE_1"/>
    <property type="match status" value="1"/>
</dbReference>
<dbReference type="SFLD" id="SFLDS00005">
    <property type="entry name" value="Isoprenoid_Synthase_Type_I"/>
    <property type="match status" value="1"/>
</dbReference>
<comment type="similarity">
    <text evidence="2 7">Belongs to the FPP/GGPP synthase family.</text>
</comment>
<dbReference type="Gene3D" id="1.10.600.10">
    <property type="entry name" value="Farnesyl Diphosphate Synthase"/>
    <property type="match status" value="1"/>
</dbReference>
<dbReference type="Proteomes" id="UP000642829">
    <property type="component" value="Unassembled WGS sequence"/>
</dbReference>